<reference evidence="3" key="2">
    <citation type="submission" date="2020-04" db="EMBL/GenBank/DDBJ databases">
        <authorList>
            <person name="Santos R.A.C."/>
            <person name="Steenwyk J.L."/>
            <person name="Rivero-Menendez O."/>
            <person name="Mead M.E."/>
            <person name="Silva L.P."/>
            <person name="Bastos R.W."/>
            <person name="Alastruey-Izquierdo A."/>
            <person name="Goldman G.H."/>
            <person name="Rokas A."/>
        </authorList>
    </citation>
    <scope>NUCLEOTIDE SEQUENCE</scope>
    <source>
        <strain evidence="3">CNM-CM6805</strain>
    </source>
</reference>
<reference evidence="3" key="1">
    <citation type="journal article" date="2020" name="bioRxiv">
        <title>Genomic and phenotypic heterogeneity of clinical isolates of the human pathogens Aspergillus fumigatus, Aspergillus lentulus and Aspergillus fumigatiaffinis.</title>
        <authorList>
            <person name="dos Santos R.A.C."/>
            <person name="Steenwyk J.L."/>
            <person name="Rivero-Menendez O."/>
            <person name="Mead M.E."/>
            <person name="Silva L.P."/>
            <person name="Bastos R.W."/>
            <person name="Alastruey-Izquierdo A."/>
            <person name="Goldman G.H."/>
            <person name="Rokas A."/>
        </authorList>
    </citation>
    <scope>NUCLEOTIDE SEQUENCE</scope>
    <source>
        <strain evidence="3">CNM-CM6805</strain>
    </source>
</reference>
<name>A0A8H4H1P5_9EURO</name>
<keyword evidence="1" id="KW-0732">Signal</keyword>
<protein>
    <recommendedName>
        <fullName evidence="2">GLEYA adhesin domain-containing protein</fullName>
    </recommendedName>
</protein>
<dbReference type="Gene3D" id="2.60.120.1560">
    <property type="match status" value="1"/>
</dbReference>
<keyword evidence="4" id="KW-1185">Reference proteome</keyword>
<sequence length="437" mass="46120">MLSSILSILAVVASAAASSSDCSCLAGAVSALGTEPLASAFCSQLVPISTVVVSTTVTTPAAITTSTKTVPAPFTLTTTLVDISSRSTTITQMINIPYVSTKTVTQTSPTVQCYAGTTFGSQPTPTPLVPGLEKRQLPTISLPTISIPTIPLPTLPIPTPSWVPPLEASLLSSACECFLGPSRTVTYTTTKWVASGTYTATVEVTTVPTTTTHVTLVIVSTDVVVTAVPTATSTVTTTTTSYTPVPTNTRLGLNWYYYYSSQNYFPGHAITFDPQSFNSPKYNFSGYVQNVGSFGTVNYPSTDHTCKPPVNAPCTWVCIVIQGYLWAKEGPGNYTLSSGANTDNAFYAWHGTKAYSDYQKNNYDYLAGDYIKQAGSVTVHVGVGELVPFTFMWVNGGGPGQAYLTITDPAGKAHADTTGFFVPANSTCPGYTDPFSP</sequence>
<evidence type="ECO:0000313" key="4">
    <source>
        <dbReference type="Proteomes" id="UP000653565"/>
    </source>
</evidence>
<dbReference type="Pfam" id="PF10528">
    <property type="entry name" value="GLEYA"/>
    <property type="match status" value="1"/>
</dbReference>
<comment type="caution">
    <text evidence="3">The sequence shown here is derived from an EMBL/GenBank/DDBJ whole genome shotgun (WGS) entry which is preliminary data.</text>
</comment>
<feature type="signal peptide" evidence="1">
    <location>
        <begin position="1"/>
        <end position="17"/>
    </location>
</feature>
<gene>
    <name evidence="3" type="ORF">CNMCM6805_009637</name>
</gene>
<dbReference type="Proteomes" id="UP000653565">
    <property type="component" value="Unassembled WGS sequence"/>
</dbReference>
<evidence type="ECO:0000313" key="3">
    <source>
        <dbReference type="EMBL" id="KAF4232829.1"/>
    </source>
</evidence>
<evidence type="ECO:0000256" key="1">
    <source>
        <dbReference type="SAM" id="SignalP"/>
    </source>
</evidence>
<evidence type="ECO:0000259" key="2">
    <source>
        <dbReference type="Pfam" id="PF10528"/>
    </source>
</evidence>
<proteinExistence type="predicted"/>
<organism evidence="3 4">
    <name type="scientific">Aspergillus fumigatiaffinis</name>
    <dbReference type="NCBI Taxonomy" id="340414"/>
    <lineage>
        <taxon>Eukaryota</taxon>
        <taxon>Fungi</taxon>
        <taxon>Dikarya</taxon>
        <taxon>Ascomycota</taxon>
        <taxon>Pezizomycotina</taxon>
        <taxon>Eurotiomycetes</taxon>
        <taxon>Eurotiomycetidae</taxon>
        <taxon>Eurotiales</taxon>
        <taxon>Aspergillaceae</taxon>
        <taxon>Aspergillus</taxon>
        <taxon>Aspergillus subgen. Fumigati</taxon>
    </lineage>
</organism>
<feature type="domain" description="GLEYA adhesin" evidence="2">
    <location>
        <begin position="318"/>
        <end position="408"/>
    </location>
</feature>
<accession>A0A8H4H1P5</accession>
<feature type="chain" id="PRO_5044155115" description="GLEYA adhesin domain-containing protein" evidence="1">
    <location>
        <begin position="18"/>
        <end position="437"/>
    </location>
</feature>
<dbReference type="InterPro" id="IPR018871">
    <property type="entry name" value="GLEYA_adhesin_domain"/>
</dbReference>
<dbReference type="EMBL" id="JAAAPX010000085">
    <property type="protein sequence ID" value="KAF4232829.1"/>
    <property type="molecule type" value="Genomic_DNA"/>
</dbReference>
<dbReference type="AlphaFoldDB" id="A0A8H4H1P5"/>
<dbReference type="OrthoDB" id="4388755at2759"/>